<dbReference type="Pfam" id="PF02154">
    <property type="entry name" value="FliM"/>
    <property type="match status" value="1"/>
</dbReference>
<comment type="subcellular location">
    <subcellularLocation>
        <location evidence="11">Cell inner membrane</location>
        <topology evidence="11">Peripheral membrane protein</topology>
    </subcellularLocation>
    <subcellularLocation>
        <location evidence="11">Bacterial flagellum basal body</location>
    </subcellularLocation>
</comment>
<keyword evidence="7 11" id="KW-0472">Membrane</keyword>
<evidence type="ECO:0000256" key="10">
    <source>
        <dbReference type="NCBIfam" id="TIGR01397"/>
    </source>
</evidence>
<evidence type="ECO:0000256" key="12">
    <source>
        <dbReference type="SAM" id="MobiDB-lite"/>
    </source>
</evidence>
<keyword evidence="14" id="KW-0969">Cilium</keyword>
<keyword evidence="14" id="KW-0966">Cell projection</keyword>
<dbReference type="RefSeq" id="WP_093317836.1">
    <property type="nucleotide sequence ID" value="NZ_FOHV01000004.1"/>
</dbReference>
<dbReference type="SUPFAM" id="SSF103039">
    <property type="entry name" value="CheC-like"/>
    <property type="match status" value="1"/>
</dbReference>
<dbReference type="Pfam" id="PF01052">
    <property type="entry name" value="FliMN_C"/>
    <property type="match status" value="1"/>
</dbReference>
<feature type="domain" description="Flagellar motor switch protein FliN-like C-terminal" evidence="13">
    <location>
        <begin position="253"/>
        <end position="321"/>
    </location>
</feature>
<dbReference type="GO" id="GO:0050918">
    <property type="term" value="P:positive chemotaxis"/>
    <property type="evidence" value="ECO:0007669"/>
    <property type="project" value="TreeGrafter"/>
</dbReference>
<evidence type="ECO:0000259" key="13">
    <source>
        <dbReference type="Pfam" id="PF01052"/>
    </source>
</evidence>
<proteinExistence type="inferred from homology"/>
<dbReference type="AlphaFoldDB" id="A0A1H9ZT76"/>
<evidence type="ECO:0000256" key="3">
    <source>
        <dbReference type="ARBA" id="ARBA00022475"/>
    </source>
</evidence>
<dbReference type="PANTHER" id="PTHR30034:SF3">
    <property type="entry name" value="FLAGELLAR MOTOR SWITCH PROTEIN FLIM"/>
    <property type="match status" value="1"/>
</dbReference>
<evidence type="ECO:0000256" key="7">
    <source>
        <dbReference type="ARBA" id="ARBA00023136"/>
    </source>
</evidence>
<evidence type="ECO:0000256" key="5">
    <source>
        <dbReference type="ARBA" id="ARBA00022519"/>
    </source>
</evidence>
<dbReference type="GO" id="GO:0071978">
    <property type="term" value="P:bacterial-type flagellum-dependent swarming motility"/>
    <property type="evidence" value="ECO:0007669"/>
    <property type="project" value="TreeGrafter"/>
</dbReference>
<dbReference type="PANTHER" id="PTHR30034">
    <property type="entry name" value="FLAGELLAR MOTOR SWITCH PROTEIN FLIM"/>
    <property type="match status" value="1"/>
</dbReference>
<keyword evidence="14" id="KW-0282">Flagellum</keyword>
<dbReference type="PRINTS" id="PR00955">
    <property type="entry name" value="FLGMOTORFLIM"/>
</dbReference>
<keyword evidence="6 11" id="KW-0283">Flagellar rotation</keyword>
<dbReference type="InterPro" id="IPR028976">
    <property type="entry name" value="CheC-like_sf"/>
</dbReference>
<gene>
    <name evidence="14" type="ORF">SAMN02583745_00686</name>
</gene>
<dbReference type="PIRSF" id="PIRSF002888">
    <property type="entry name" value="FliM"/>
    <property type="match status" value="1"/>
</dbReference>
<dbReference type="InterPro" id="IPR001689">
    <property type="entry name" value="Flag_FliM"/>
</dbReference>
<feature type="compositionally biased region" description="Basic and acidic residues" evidence="12">
    <location>
        <begin position="26"/>
        <end position="37"/>
    </location>
</feature>
<evidence type="ECO:0000313" key="14">
    <source>
        <dbReference type="EMBL" id="SES84921.1"/>
    </source>
</evidence>
<keyword evidence="15" id="KW-1185">Reference proteome</keyword>
<comment type="similarity">
    <text evidence="1 11">Belongs to the FliM family.</text>
</comment>
<accession>A0A1H9ZT76</accession>
<protein>
    <recommendedName>
        <fullName evidence="2 10">Flagellar motor switch protein FliM</fullName>
    </recommendedName>
</protein>
<evidence type="ECO:0000256" key="4">
    <source>
        <dbReference type="ARBA" id="ARBA00022500"/>
    </source>
</evidence>
<keyword evidence="3 11" id="KW-1003">Cell membrane</keyword>
<dbReference type="OrthoDB" id="9806941at2"/>
<evidence type="ECO:0000256" key="9">
    <source>
        <dbReference type="ARBA" id="ARBA00025044"/>
    </source>
</evidence>
<keyword evidence="8 11" id="KW-0975">Bacterial flagellum</keyword>
<dbReference type="GO" id="GO:0009425">
    <property type="term" value="C:bacterial-type flagellum basal body"/>
    <property type="evidence" value="ECO:0007669"/>
    <property type="project" value="UniProtKB-SubCell"/>
</dbReference>
<dbReference type="Gene3D" id="2.30.330.10">
    <property type="entry name" value="SpoA-like"/>
    <property type="match status" value="1"/>
</dbReference>
<evidence type="ECO:0000256" key="8">
    <source>
        <dbReference type="ARBA" id="ARBA00023143"/>
    </source>
</evidence>
<dbReference type="NCBIfam" id="TIGR01397">
    <property type="entry name" value="fliM_switch"/>
    <property type="match status" value="1"/>
</dbReference>
<dbReference type="GO" id="GO:0005886">
    <property type="term" value="C:plasma membrane"/>
    <property type="evidence" value="ECO:0007669"/>
    <property type="project" value="UniProtKB-SubCell"/>
</dbReference>
<reference evidence="15" key="1">
    <citation type="submission" date="2016-10" db="EMBL/GenBank/DDBJ databases">
        <authorList>
            <person name="Varghese N."/>
            <person name="Submissions S."/>
        </authorList>
    </citation>
    <scope>NUCLEOTIDE SEQUENCE [LARGE SCALE GENOMIC DNA]</scope>
    <source>
        <strain evidence="15">DSM 18579</strain>
    </source>
</reference>
<dbReference type="EMBL" id="FOHV01000004">
    <property type="protein sequence ID" value="SES84921.1"/>
    <property type="molecule type" value="Genomic_DNA"/>
</dbReference>
<evidence type="ECO:0000256" key="1">
    <source>
        <dbReference type="ARBA" id="ARBA00011049"/>
    </source>
</evidence>
<keyword evidence="4 11" id="KW-0145">Chemotaxis</keyword>
<dbReference type="Gene3D" id="3.40.1550.10">
    <property type="entry name" value="CheC-like"/>
    <property type="match status" value="1"/>
</dbReference>
<name>A0A1H9ZT76_9GAMM</name>
<sequence length="338" mass="38612">MTDDILSQEEIDALLGGGKSESSSQVEDKNSKDGIKKYDPTTQRRVVRERLQALEIINERFVRQLRMVYFNLFRRSPEITLGPLKTMPYHEFAKNLPMPTNLNLVNLKPLRGSSLFVFSPSLVFIAVDNLFGGDGRFPTRVEGREFTPTEQRVIKRMLRLALDAYSECWSAVYKIDAEFVRSESQIKFTNITSSPNDIVVTTDFNIELGNAQGEFSICIPFSMIEPIRELLKNPPLENSQYEDEQFKKQIRKEINLSEVNINVDFVNIPIRVNDILTLKEGDVLPIDKPDILTAYIDGVPVMTGRYGNHNGQYAIKIQDMMNPILKNSNELDRGNKND</sequence>
<dbReference type="Proteomes" id="UP000242642">
    <property type="component" value="Unassembled WGS sequence"/>
</dbReference>
<feature type="region of interest" description="Disordered" evidence="12">
    <location>
        <begin position="14"/>
        <end position="37"/>
    </location>
</feature>
<dbReference type="CDD" id="cd17908">
    <property type="entry name" value="FliM"/>
    <property type="match status" value="1"/>
</dbReference>
<evidence type="ECO:0000313" key="15">
    <source>
        <dbReference type="Proteomes" id="UP000242642"/>
    </source>
</evidence>
<organism evidence="14 15">
    <name type="scientific">Thorsellia anophelis DSM 18579</name>
    <dbReference type="NCBI Taxonomy" id="1123402"/>
    <lineage>
        <taxon>Bacteria</taxon>
        <taxon>Pseudomonadati</taxon>
        <taxon>Pseudomonadota</taxon>
        <taxon>Gammaproteobacteria</taxon>
        <taxon>Enterobacterales</taxon>
        <taxon>Thorselliaceae</taxon>
        <taxon>Thorsellia</taxon>
    </lineage>
</organism>
<dbReference type="InterPro" id="IPR001543">
    <property type="entry name" value="FliN-like_C"/>
</dbReference>
<evidence type="ECO:0000256" key="2">
    <source>
        <dbReference type="ARBA" id="ARBA00021898"/>
    </source>
</evidence>
<dbReference type="InterPro" id="IPR036429">
    <property type="entry name" value="SpoA-like_sf"/>
</dbReference>
<keyword evidence="5 11" id="KW-0997">Cell inner membrane</keyword>
<dbReference type="GO" id="GO:0003774">
    <property type="term" value="F:cytoskeletal motor activity"/>
    <property type="evidence" value="ECO:0007669"/>
    <property type="project" value="InterPro"/>
</dbReference>
<dbReference type="STRING" id="1123402.SAMN02583745_00686"/>
<evidence type="ECO:0000256" key="6">
    <source>
        <dbReference type="ARBA" id="ARBA00022779"/>
    </source>
</evidence>
<dbReference type="SUPFAM" id="SSF101801">
    <property type="entry name" value="Surface presentation of antigens (SPOA)"/>
    <property type="match status" value="1"/>
</dbReference>
<comment type="function">
    <text evidence="9 11">FliM is one of three proteins (FliG, FliN, FliM) that forms the rotor-mounted switch complex (C ring), located at the base of the basal body. This complex interacts with the CheY and CheZ chemotaxis proteins, in addition to contacting components of the motor that determine the direction of flagellar rotation.</text>
</comment>
<evidence type="ECO:0000256" key="11">
    <source>
        <dbReference type="PIRNR" id="PIRNR002888"/>
    </source>
</evidence>